<proteinExistence type="predicted"/>
<evidence type="ECO:0000256" key="3">
    <source>
        <dbReference type="ARBA" id="ARBA00022838"/>
    </source>
</evidence>
<dbReference type="SMART" id="SM00220">
    <property type="entry name" value="S_TKc"/>
    <property type="match status" value="1"/>
</dbReference>
<dbReference type="PROSITE" id="PS00108">
    <property type="entry name" value="PROTEIN_KINASE_ST"/>
    <property type="match status" value="1"/>
</dbReference>
<keyword evidence="11" id="KW-1185">Reference proteome</keyword>
<feature type="domain" description="BUB1 N-terminal" evidence="9">
    <location>
        <begin position="192"/>
        <end position="359"/>
    </location>
</feature>
<feature type="compositionally biased region" description="Basic residues" evidence="6">
    <location>
        <begin position="117"/>
        <end position="126"/>
    </location>
</feature>
<evidence type="ECO:0000256" key="1">
    <source>
        <dbReference type="ARBA" id="ARBA00004629"/>
    </source>
</evidence>
<evidence type="ECO:0000313" key="10">
    <source>
        <dbReference type="EMBL" id="KAG6404888.1"/>
    </source>
</evidence>
<dbReference type="Proteomes" id="UP000298416">
    <property type="component" value="Unassembled WGS sequence"/>
</dbReference>
<evidence type="ECO:0000256" key="5">
    <source>
        <dbReference type="PROSITE-ProRule" id="PRU00470"/>
    </source>
</evidence>
<sequence length="758" mass="86498">MNMMNEGKPMKGKMMKRDGAPSSDDDEVAPEDDKRKRVAGAKKGGDVASMKSCQAEKCSADLAAAKAYHRRHKVCEHHAKAQVAVVAGIRQRFCQQCSRFHELSEFDDAKRSCRRRLAGHNERRRKNPGDGEGSTSGQIKGGSGKEMIWTKKKERYSRLISHFKYSNTHFSCFTSEEESEKIMAVVSRNSGNGNGVSSSASDDPILPFLQSIYEALPSQNSSDRINFSDFDALVANCINSFKSDPRYRDDIRFLKIWFLYMDGSSDYERVFKEMEEHRICVRKALLYESFALFLEAKGKLIDACMIYHLGISRKAEPLGRLKKAQVLFLERMSERVSNESFQKMKNGVSVEDGDNFINPWSVSTLKNLLQKMNSKVVQYEGYLSSNKAYPGKVALSTLQKSAKNKSINIGTLRQGSEKMKLQANQGHPEDGGYSISGFDSSCLKVEKIIRSKDVQARVALLRCSKHMWTATLIMLLPLRFKSHHFLGSFICTVNLTFGFLKKKYVNTRKSFGFAHTLHLYSDYSVLVTDYFAHGTLLDAINSNELIFGSMDEVLCIYYTIEMLQILETLHCAAMIHGDFKPDNLLIRYSRDDPTEDVNDFRLRAGTWADQGLCLVDWGRGIDLSSFPEGTKFMGDSRTSGFRCIEMQEKKPWTFQVDLYGLSVIVHMMLHNKYMEIEKIASPEGGFHYQPKAHYKRYWNVDLWKNLFAKLLNSDPDEDHKKLLQSLRELLQDYMCSDPKLIKKLKELLVKQRTSMFGK</sequence>
<dbReference type="InterPro" id="IPR015661">
    <property type="entry name" value="Bub1/Mad3"/>
</dbReference>
<protein>
    <recommendedName>
        <fullName evidence="12">Non-specific serine/threonine protein kinase</fullName>
    </recommendedName>
</protein>
<evidence type="ECO:0000256" key="6">
    <source>
        <dbReference type="SAM" id="MobiDB-lite"/>
    </source>
</evidence>
<dbReference type="InterPro" id="IPR036893">
    <property type="entry name" value="SBP_sf"/>
</dbReference>
<dbReference type="SMART" id="SM00777">
    <property type="entry name" value="Mad3_BUB1_I"/>
    <property type="match status" value="1"/>
</dbReference>
<dbReference type="InterPro" id="IPR008271">
    <property type="entry name" value="Ser/Thr_kinase_AS"/>
</dbReference>
<dbReference type="Gene3D" id="1.10.510.10">
    <property type="entry name" value="Transferase(Phosphotransferase) domain 1"/>
    <property type="match status" value="1"/>
</dbReference>
<dbReference type="GO" id="GO:0032991">
    <property type="term" value="C:protein-containing complex"/>
    <property type="evidence" value="ECO:0007669"/>
    <property type="project" value="UniProtKB-ARBA"/>
</dbReference>
<name>A0A8X8X171_SALSN</name>
<keyword evidence="5" id="KW-0863">Zinc-finger</keyword>
<keyword evidence="5" id="KW-0862">Zinc</keyword>
<evidence type="ECO:0000256" key="2">
    <source>
        <dbReference type="ARBA" id="ARBA00022454"/>
    </source>
</evidence>
<dbReference type="AlphaFoldDB" id="A0A8X8X171"/>
<dbReference type="SUPFAM" id="SSF103612">
    <property type="entry name" value="SBT domain"/>
    <property type="match status" value="1"/>
</dbReference>
<dbReference type="GO" id="GO:0003677">
    <property type="term" value="F:DNA binding"/>
    <property type="evidence" value="ECO:0007669"/>
    <property type="project" value="InterPro"/>
</dbReference>
<feature type="compositionally biased region" description="Gly residues" evidence="6">
    <location>
        <begin position="130"/>
        <end position="144"/>
    </location>
</feature>
<keyword evidence="4" id="KW-0137">Centromere</keyword>
<comment type="caution">
    <text evidence="10">The sequence shown here is derived from an EMBL/GenBank/DDBJ whole genome shotgun (WGS) entry which is preliminary data.</text>
</comment>
<dbReference type="GO" id="GO:0004672">
    <property type="term" value="F:protein kinase activity"/>
    <property type="evidence" value="ECO:0007669"/>
    <property type="project" value="InterPro"/>
</dbReference>
<feature type="region of interest" description="Disordered" evidence="6">
    <location>
        <begin position="1"/>
        <end position="50"/>
    </location>
</feature>
<dbReference type="PANTHER" id="PTHR14030:SF4">
    <property type="entry name" value="BUB1 KINASE, ISOFORM A-RELATED"/>
    <property type="match status" value="1"/>
</dbReference>
<dbReference type="PROSITE" id="PS50011">
    <property type="entry name" value="PROTEIN_KINASE_DOM"/>
    <property type="match status" value="1"/>
</dbReference>
<dbReference type="GO" id="GO:0051754">
    <property type="term" value="P:meiotic sister chromatid cohesion, centromeric"/>
    <property type="evidence" value="ECO:0007669"/>
    <property type="project" value="TreeGrafter"/>
</dbReference>
<dbReference type="Pfam" id="PF08311">
    <property type="entry name" value="Mad3_BUB1_I"/>
    <property type="match status" value="1"/>
</dbReference>
<dbReference type="GO" id="GO:0008270">
    <property type="term" value="F:zinc ion binding"/>
    <property type="evidence" value="ECO:0007669"/>
    <property type="project" value="UniProtKB-KW"/>
</dbReference>
<dbReference type="Pfam" id="PF03110">
    <property type="entry name" value="SBP"/>
    <property type="match status" value="1"/>
</dbReference>
<keyword evidence="5" id="KW-0479">Metal-binding</keyword>
<dbReference type="SUPFAM" id="SSF56112">
    <property type="entry name" value="Protein kinase-like (PK-like)"/>
    <property type="match status" value="1"/>
</dbReference>
<feature type="domain" description="SBP-type" evidence="8">
    <location>
        <begin position="50"/>
        <end position="127"/>
    </location>
</feature>
<dbReference type="Pfam" id="PF00069">
    <property type="entry name" value="Pkinase"/>
    <property type="match status" value="1"/>
</dbReference>
<dbReference type="GO" id="GO:0000776">
    <property type="term" value="C:kinetochore"/>
    <property type="evidence" value="ECO:0007669"/>
    <property type="project" value="UniProtKB-KW"/>
</dbReference>
<dbReference type="InterPro" id="IPR011009">
    <property type="entry name" value="Kinase-like_dom_sf"/>
</dbReference>
<dbReference type="InterPro" id="IPR013212">
    <property type="entry name" value="Mad3/Bub1_I"/>
</dbReference>
<keyword evidence="3" id="KW-0995">Kinetochore</keyword>
<dbReference type="EMBL" id="PNBA02000012">
    <property type="protein sequence ID" value="KAG6404888.1"/>
    <property type="molecule type" value="Genomic_DNA"/>
</dbReference>
<dbReference type="PROSITE" id="PS51489">
    <property type="entry name" value="BUB1_N"/>
    <property type="match status" value="1"/>
</dbReference>
<reference evidence="10" key="2">
    <citation type="submission" date="2020-08" db="EMBL/GenBank/DDBJ databases">
        <title>Plant Genome Project.</title>
        <authorList>
            <person name="Zhang R.-G."/>
        </authorList>
    </citation>
    <scope>NUCLEOTIDE SEQUENCE</scope>
    <source>
        <strain evidence="10">Huo1</strain>
        <tissue evidence="10">Leaf</tissue>
    </source>
</reference>
<evidence type="ECO:0000256" key="4">
    <source>
        <dbReference type="ARBA" id="ARBA00023328"/>
    </source>
</evidence>
<dbReference type="InterPro" id="IPR000719">
    <property type="entry name" value="Prot_kinase_dom"/>
</dbReference>
<dbReference type="GO" id="GO:0005524">
    <property type="term" value="F:ATP binding"/>
    <property type="evidence" value="ECO:0007669"/>
    <property type="project" value="InterPro"/>
</dbReference>
<organism evidence="10">
    <name type="scientific">Salvia splendens</name>
    <name type="common">Scarlet sage</name>
    <dbReference type="NCBI Taxonomy" id="180675"/>
    <lineage>
        <taxon>Eukaryota</taxon>
        <taxon>Viridiplantae</taxon>
        <taxon>Streptophyta</taxon>
        <taxon>Embryophyta</taxon>
        <taxon>Tracheophyta</taxon>
        <taxon>Spermatophyta</taxon>
        <taxon>Magnoliopsida</taxon>
        <taxon>eudicotyledons</taxon>
        <taxon>Gunneridae</taxon>
        <taxon>Pentapetalae</taxon>
        <taxon>asterids</taxon>
        <taxon>lamiids</taxon>
        <taxon>Lamiales</taxon>
        <taxon>Lamiaceae</taxon>
        <taxon>Nepetoideae</taxon>
        <taxon>Mentheae</taxon>
        <taxon>Salviinae</taxon>
        <taxon>Salvia</taxon>
        <taxon>Salvia subgen. Calosphace</taxon>
        <taxon>core Calosphace</taxon>
    </lineage>
</organism>
<gene>
    <name evidence="10" type="ORF">SASPL_132465</name>
</gene>
<reference evidence="10" key="1">
    <citation type="submission" date="2018-01" db="EMBL/GenBank/DDBJ databases">
        <authorList>
            <person name="Mao J.F."/>
        </authorList>
    </citation>
    <scope>NUCLEOTIDE SEQUENCE</scope>
    <source>
        <strain evidence="10">Huo1</strain>
        <tissue evidence="10">Leaf</tissue>
    </source>
</reference>
<dbReference type="Gene3D" id="4.10.1100.10">
    <property type="entry name" value="Transcription factor, SBP-box domain"/>
    <property type="match status" value="1"/>
</dbReference>
<evidence type="ECO:0000259" key="9">
    <source>
        <dbReference type="PROSITE" id="PS51489"/>
    </source>
</evidence>
<dbReference type="PROSITE" id="PS51141">
    <property type="entry name" value="ZF_SBP"/>
    <property type="match status" value="1"/>
</dbReference>
<evidence type="ECO:0008006" key="12">
    <source>
        <dbReference type="Google" id="ProtNLM"/>
    </source>
</evidence>
<dbReference type="Gene3D" id="1.25.40.430">
    <property type="match status" value="1"/>
</dbReference>
<evidence type="ECO:0000259" key="8">
    <source>
        <dbReference type="PROSITE" id="PS51141"/>
    </source>
</evidence>
<evidence type="ECO:0000259" key="7">
    <source>
        <dbReference type="PROSITE" id="PS50011"/>
    </source>
</evidence>
<accession>A0A8X8X171</accession>
<evidence type="ECO:0000313" key="11">
    <source>
        <dbReference type="Proteomes" id="UP000298416"/>
    </source>
</evidence>
<dbReference type="PANTHER" id="PTHR14030">
    <property type="entry name" value="MITOTIC CHECKPOINT SERINE/THREONINE-PROTEIN KINASE BUB1"/>
    <property type="match status" value="1"/>
</dbReference>
<dbReference type="GO" id="GO:0007094">
    <property type="term" value="P:mitotic spindle assembly checkpoint signaling"/>
    <property type="evidence" value="ECO:0007669"/>
    <property type="project" value="InterPro"/>
</dbReference>
<keyword evidence="2" id="KW-0158">Chromosome</keyword>
<feature type="domain" description="Protein kinase" evidence="7">
    <location>
        <begin position="379"/>
        <end position="756"/>
    </location>
</feature>
<comment type="subcellular location">
    <subcellularLocation>
        <location evidence="1">Chromosome</location>
        <location evidence="1">Centromere</location>
        <location evidence="1">Kinetochore</location>
    </subcellularLocation>
</comment>
<feature type="region of interest" description="Disordered" evidence="6">
    <location>
        <begin position="117"/>
        <end position="144"/>
    </location>
</feature>
<dbReference type="InterPro" id="IPR004333">
    <property type="entry name" value="SBP_dom"/>
</dbReference>
<dbReference type="GO" id="GO:0005634">
    <property type="term" value="C:nucleus"/>
    <property type="evidence" value="ECO:0007669"/>
    <property type="project" value="InterPro"/>
</dbReference>